<organism evidence="3 4">
    <name type="scientific">Nocardioides silvaticus</name>
    <dbReference type="NCBI Taxonomy" id="2201891"/>
    <lineage>
        <taxon>Bacteria</taxon>
        <taxon>Bacillati</taxon>
        <taxon>Actinomycetota</taxon>
        <taxon>Actinomycetes</taxon>
        <taxon>Propionibacteriales</taxon>
        <taxon>Nocardioidaceae</taxon>
        <taxon>Nocardioides</taxon>
    </lineage>
</organism>
<dbReference type="SUPFAM" id="SSF55008">
    <property type="entry name" value="HMA, heavy metal-associated domain"/>
    <property type="match status" value="1"/>
</dbReference>
<feature type="domain" description="HMA" evidence="2">
    <location>
        <begin position="3"/>
        <end position="67"/>
    </location>
</feature>
<proteinExistence type="predicted"/>
<dbReference type="EMBL" id="QGDD01000001">
    <property type="protein sequence ID" value="PWN04357.1"/>
    <property type="molecule type" value="Genomic_DNA"/>
</dbReference>
<protein>
    <submittedName>
        <fullName evidence="3">Copper resistance protein CopZ</fullName>
    </submittedName>
</protein>
<evidence type="ECO:0000313" key="4">
    <source>
        <dbReference type="Proteomes" id="UP000245507"/>
    </source>
</evidence>
<keyword evidence="1" id="KW-0479">Metal-binding</keyword>
<gene>
    <name evidence="3" type="ORF">DJ010_01555</name>
</gene>
<name>A0A316TIH7_9ACTN</name>
<dbReference type="InterPro" id="IPR036163">
    <property type="entry name" value="HMA_dom_sf"/>
</dbReference>
<evidence type="ECO:0000259" key="2">
    <source>
        <dbReference type="PROSITE" id="PS50846"/>
    </source>
</evidence>
<dbReference type="Pfam" id="PF00403">
    <property type="entry name" value="HMA"/>
    <property type="match status" value="1"/>
</dbReference>
<dbReference type="AlphaFoldDB" id="A0A316TIH7"/>
<dbReference type="GO" id="GO:0046872">
    <property type="term" value="F:metal ion binding"/>
    <property type="evidence" value="ECO:0007669"/>
    <property type="project" value="UniProtKB-KW"/>
</dbReference>
<evidence type="ECO:0000313" key="3">
    <source>
        <dbReference type="EMBL" id="PWN04357.1"/>
    </source>
</evidence>
<sequence length="67" mass="6839">MSDINEYTVQGMTCSSCATKVSAAVTQVPGVIATDVDLATGTLKVTGPDVEDTAVRTAITNAGYQIS</sequence>
<dbReference type="OrthoDB" id="9813965at2"/>
<keyword evidence="4" id="KW-1185">Reference proteome</keyword>
<dbReference type="PROSITE" id="PS50846">
    <property type="entry name" value="HMA_2"/>
    <property type="match status" value="1"/>
</dbReference>
<evidence type="ECO:0000256" key="1">
    <source>
        <dbReference type="ARBA" id="ARBA00022723"/>
    </source>
</evidence>
<accession>A0A316TIH7</accession>
<dbReference type="Gene3D" id="3.30.70.100">
    <property type="match status" value="1"/>
</dbReference>
<dbReference type="InterPro" id="IPR006121">
    <property type="entry name" value="HMA_dom"/>
</dbReference>
<dbReference type="RefSeq" id="WP_109691860.1">
    <property type="nucleotide sequence ID" value="NZ_QGDD01000001.1"/>
</dbReference>
<comment type="caution">
    <text evidence="3">The sequence shown here is derived from an EMBL/GenBank/DDBJ whole genome shotgun (WGS) entry which is preliminary data.</text>
</comment>
<dbReference type="InterPro" id="IPR017969">
    <property type="entry name" value="Heavy-metal-associated_CS"/>
</dbReference>
<reference evidence="3 4" key="1">
    <citation type="submission" date="2018-05" db="EMBL/GenBank/DDBJ databases">
        <title>Nocardioides silvaticus genome.</title>
        <authorList>
            <person name="Li C."/>
            <person name="Wang G."/>
        </authorList>
    </citation>
    <scope>NUCLEOTIDE SEQUENCE [LARGE SCALE GENOMIC DNA]</scope>
    <source>
        <strain evidence="3 4">CCTCC AB 2018079</strain>
    </source>
</reference>
<dbReference type="PROSITE" id="PS01047">
    <property type="entry name" value="HMA_1"/>
    <property type="match status" value="1"/>
</dbReference>
<dbReference type="CDD" id="cd00371">
    <property type="entry name" value="HMA"/>
    <property type="match status" value="1"/>
</dbReference>
<dbReference type="Proteomes" id="UP000245507">
    <property type="component" value="Unassembled WGS sequence"/>
</dbReference>